<dbReference type="EMBL" id="MU274913">
    <property type="protein sequence ID" value="KAI0088660.1"/>
    <property type="molecule type" value="Genomic_DNA"/>
</dbReference>
<comment type="caution">
    <text evidence="1">The sequence shown here is derived from an EMBL/GenBank/DDBJ whole genome shotgun (WGS) entry which is preliminary data.</text>
</comment>
<accession>A0ACB8U3V8</accession>
<dbReference type="Proteomes" id="UP001055072">
    <property type="component" value="Unassembled WGS sequence"/>
</dbReference>
<name>A0ACB8U3V8_9APHY</name>
<organism evidence="1 2">
    <name type="scientific">Irpex rosettiformis</name>
    <dbReference type="NCBI Taxonomy" id="378272"/>
    <lineage>
        <taxon>Eukaryota</taxon>
        <taxon>Fungi</taxon>
        <taxon>Dikarya</taxon>
        <taxon>Basidiomycota</taxon>
        <taxon>Agaricomycotina</taxon>
        <taxon>Agaricomycetes</taxon>
        <taxon>Polyporales</taxon>
        <taxon>Irpicaceae</taxon>
        <taxon>Irpex</taxon>
    </lineage>
</organism>
<evidence type="ECO:0000313" key="2">
    <source>
        <dbReference type="Proteomes" id="UP001055072"/>
    </source>
</evidence>
<reference evidence="1" key="1">
    <citation type="journal article" date="2021" name="Environ. Microbiol.">
        <title>Gene family expansions and transcriptome signatures uncover fungal adaptations to wood decay.</title>
        <authorList>
            <person name="Hage H."/>
            <person name="Miyauchi S."/>
            <person name="Viragh M."/>
            <person name="Drula E."/>
            <person name="Min B."/>
            <person name="Chaduli D."/>
            <person name="Navarro D."/>
            <person name="Favel A."/>
            <person name="Norest M."/>
            <person name="Lesage-Meessen L."/>
            <person name="Balint B."/>
            <person name="Merenyi Z."/>
            <person name="de Eugenio L."/>
            <person name="Morin E."/>
            <person name="Martinez A.T."/>
            <person name="Baldrian P."/>
            <person name="Stursova M."/>
            <person name="Martinez M.J."/>
            <person name="Novotny C."/>
            <person name="Magnuson J.K."/>
            <person name="Spatafora J.W."/>
            <person name="Maurice S."/>
            <person name="Pangilinan J."/>
            <person name="Andreopoulos W."/>
            <person name="LaButti K."/>
            <person name="Hundley H."/>
            <person name="Na H."/>
            <person name="Kuo A."/>
            <person name="Barry K."/>
            <person name="Lipzen A."/>
            <person name="Henrissat B."/>
            <person name="Riley R."/>
            <person name="Ahrendt S."/>
            <person name="Nagy L.G."/>
            <person name="Grigoriev I.V."/>
            <person name="Martin F."/>
            <person name="Rosso M.N."/>
        </authorList>
    </citation>
    <scope>NUCLEOTIDE SEQUENCE</scope>
    <source>
        <strain evidence="1">CBS 384.51</strain>
    </source>
</reference>
<keyword evidence="2" id="KW-1185">Reference proteome</keyword>
<evidence type="ECO:0000313" key="1">
    <source>
        <dbReference type="EMBL" id="KAI0088660.1"/>
    </source>
</evidence>
<proteinExistence type="predicted"/>
<protein>
    <submittedName>
        <fullName evidence="1">Uncharacterized protein</fullName>
    </submittedName>
</protein>
<gene>
    <name evidence="1" type="ORF">BDY19DRAFT_179402</name>
</gene>
<sequence>MPVDLGVILLSSLIGIGGTIVAGLVSNTSRPSDPVVNARNTLDRIRTILDQLERDLNGMREENEHGLYCFDDSAPEYKVRGPSDLETAWKELKDDYNAYIERIPEITTKQAATVRVIFSSDKKSIRDFCDAVDALLFKTDQLNTDCSKSSTAFKKARNQHRSNNERVIDLRIDYGPRPRTPTSAGFPPSDLPLNMRF</sequence>